<feature type="compositionally biased region" description="Basic residues" evidence="1">
    <location>
        <begin position="241"/>
        <end position="256"/>
    </location>
</feature>
<dbReference type="Proteomes" id="UP000567885">
    <property type="component" value="Unassembled WGS sequence"/>
</dbReference>
<name>A0A8H5TNM6_FUSHE</name>
<keyword evidence="3" id="KW-1185">Reference proteome</keyword>
<feature type="region of interest" description="Disordered" evidence="1">
    <location>
        <begin position="1"/>
        <end position="96"/>
    </location>
</feature>
<feature type="compositionally biased region" description="Basic and acidic residues" evidence="1">
    <location>
        <begin position="1"/>
        <end position="25"/>
    </location>
</feature>
<protein>
    <submittedName>
        <fullName evidence="2">Uncharacterized protein</fullName>
    </submittedName>
</protein>
<sequence>MPRRFKVDPIRGLETDSEYDTRSDHAVVGSPGPMPNNTEYRSSHRPGLAAQLERERQPGASTTRRRDRLRPSNDPTTYLNPDAQNFPPMQPVPQAQVYPPVQGEIPTYHIPVYRTREQLYHPTPMEASQTARSLELSQQEQRSASPVAPYPDIAPPNEPVPDQVYGQEPVQWGRGSQALDSDMLPEAQPTSEQIPIPEANTSVPRSRNSGTNTGSRTSKPGRLHSQSNRSPNAQPQDHGKNTRLRSHKSSRSHSKPNQKTISEAQDSSANTNSLPQQQPRPRGPMTQNTEPGVYQEHPLQSCNWR</sequence>
<feature type="compositionally biased region" description="Polar residues" evidence="1">
    <location>
        <begin position="126"/>
        <end position="144"/>
    </location>
</feature>
<reference evidence="2 3" key="1">
    <citation type="submission" date="2020-05" db="EMBL/GenBank/DDBJ databases">
        <title>Identification and distribution of gene clusters putatively required for synthesis of sphingolipid metabolism inhibitors in phylogenetically diverse species of the filamentous fungus Fusarium.</title>
        <authorList>
            <person name="Kim H.-S."/>
            <person name="Busman M."/>
            <person name="Brown D.W."/>
            <person name="Divon H."/>
            <person name="Uhlig S."/>
            <person name="Proctor R.H."/>
        </authorList>
    </citation>
    <scope>NUCLEOTIDE SEQUENCE [LARGE SCALE GENOMIC DNA]</scope>
    <source>
        <strain evidence="2 3">NRRL 20693</strain>
    </source>
</reference>
<organism evidence="2 3">
    <name type="scientific">Fusarium heterosporum</name>
    <dbReference type="NCBI Taxonomy" id="42747"/>
    <lineage>
        <taxon>Eukaryota</taxon>
        <taxon>Fungi</taxon>
        <taxon>Dikarya</taxon>
        <taxon>Ascomycota</taxon>
        <taxon>Pezizomycotina</taxon>
        <taxon>Sordariomycetes</taxon>
        <taxon>Hypocreomycetidae</taxon>
        <taxon>Hypocreales</taxon>
        <taxon>Nectriaceae</taxon>
        <taxon>Fusarium</taxon>
        <taxon>Fusarium heterosporum species complex</taxon>
    </lineage>
</organism>
<evidence type="ECO:0000313" key="3">
    <source>
        <dbReference type="Proteomes" id="UP000567885"/>
    </source>
</evidence>
<dbReference type="EMBL" id="JAAGWQ010000039">
    <property type="protein sequence ID" value="KAF5675534.1"/>
    <property type="molecule type" value="Genomic_DNA"/>
</dbReference>
<evidence type="ECO:0000256" key="1">
    <source>
        <dbReference type="SAM" id="MobiDB-lite"/>
    </source>
</evidence>
<feature type="compositionally biased region" description="Pro residues" evidence="1">
    <location>
        <begin position="148"/>
        <end position="159"/>
    </location>
</feature>
<feature type="compositionally biased region" description="Polar residues" evidence="1">
    <location>
        <begin position="257"/>
        <end position="290"/>
    </location>
</feature>
<feature type="region of interest" description="Disordered" evidence="1">
    <location>
        <begin position="119"/>
        <end position="305"/>
    </location>
</feature>
<proteinExistence type="predicted"/>
<evidence type="ECO:0000313" key="2">
    <source>
        <dbReference type="EMBL" id="KAF5675534.1"/>
    </source>
</evidence>
<comment type="caution">
    <text evidence="2">The sequence shown here is derived from an EMBL/GenBank/DDBJ whole genome shotgun (WGS) entry which is preliminary data.</text>
</comment>
<feature type="compositionally biased region" description="Polar residues" evidence="1">
    <location>
        <begin position="73"/>
        <end position="83"/>
    </location>
</feature>
<gene>
    <name evidence="2" type="ORF">FHETE_2531</name>
</gene>
<feature type="compositionally biased region" description="Polar residues" evidence="1">
    <location>
        <begin position="188"/>
        <end position="235"/>
    </location>
</feature>
<dbReference type="AlphaFoldDB" id="A0A8H5TNM6"/>
<accession>A0A8H5TNM6</accession>